<feature type="compositionally biased region" description="Low complexity" evidence="1">
    <location>
        <begin position="537"/>
        <end position="556"/>
    </location>
</feature>
<proteinExistence type="predicted"/>
<evidence type="ECO:0000259" key="2">
    <source>
        <dbReference type="PROSITE" id="PS50056"/>
    </source>
</evidence>
<feature type="domain" description="Tyrosine specific protein phosphatases" evidence="2">
    <location>
        <begin position="194"/>
        <end position="259"/>
    </location>
</feature>
<dbReference type="InterPro" id="IPR000387">
    <property type="entry name" value="Tyr_Pase_dom"/>
</dbReference>
<dbReference type="InterPro" id="IPR029021">
    <property type="entry name" value="Prot-tyrosine_phosphatase-like"/>
</dbReference>
<feature type="compositionally biased region" description="Basic and acidic residues" evidence="1">
    <location>
        <begin position="329"/>
        <end position="343"/>
    </location>
</feature>
<feature type="compositionally biased region" description="Basic and acidic residues" evidence="1">
    <location>
        <begin position="570"/>
        <end position="583"/>
    </location>
</feature>
<name>A0A6B2KYF4_9EUKA</name>
<sequence length="689" mass="78183">MGYLDLSDSKNVVFHTNKSEVDLIREQMKKSKDCRTRSRFPVPVLTINNKNICRSAGLAEKAEMMYKKAKNTDIKGILQKGITASKYSARILDKEWLRILKIKYIIDLMNEKTRSFMGVVPLCSGEVGSRYYGNFAINTMPFPGVNTYKGFKEDRKQGLPVPEGRRVKDNEGGAVLVLTEREYFSLYSWEDKPKDVVTLIRYYMRYLFYLLKNGENGLLVHCISGWDRTPMFIGILRILLWAEGLAHKSLDAKQILYLVIGYDWLLFGHQLLSRLKEGSQILYFSFWVLQYLLDEDFSIQGADTKVAENNDVKVEENENDSSNSTLPPVDEKETENATNDTKETMNTPPLVEDSPKLKTYPILRNPPPDLNLNATGRFVLKPPATANTTDELLQFLENPEFDTKKKLKIKGTEEQETRPSWRKGFCKPDSKDPIASLLSPRRMTGMNRLSNLRVDSPEVVTPPTQKYLSISEQSPLTFIDESNTVTFEEEEQKSQKNLMDLLPPEFSPLVSPKTESASADTSPRSCSTPKDVPQNTSQSKWKSCSSAASSTDSLNSILTSSVPMPESDSSNERFFESDSEKPADPLFGIKKSRTLKGTKTNETSDEEDTKTPLSASTRKKFPFKRKEEKGSFKNSPEDNPTGEKKAESSLPPPLKPATDRQLKILSVWDKFNEMYSLTMEHWHTKANSK</sequence>
<feature type="region of interest" description="Disordered" evidence="1">
    <location>
        <begin position="410"/>
        <end position="433"/>
    </location>
</feature>
<dbReference type="SUPFAM" id="SSF52799">
    <property type="entry name" value="(Phosphotyrosine protein) phosphatases II"/>
    <property type="match status" value="1"/>
</dbReference>
<dbReference type="InterPro" id="IPR016130">
    <property type="entry name" value="Tyr_Pase_AS"/>
</dbReference>
<accession>A0A6B2KYF4</accession>
<dbReference type="InterPro" id="IPR039802">
    <property type="entry name" value="MTMR14"/>
</dbReference>
<protein>
    <recommendedName>
        <fullName evidence="2">Tyrosine specific protein phosphatases domain-containing protein</fullName>
    </recommendedName>
</protein>
<feature type="compositionally biased region" description="Basic and acidic residues" evidence="1">
    <location>
        <begin position="410"/>
        <end position="419"/>
    </location>
</feature>
<dbReference type="EMBL" id="GIBP01000811">
    <property type="protein sequence ID" value="NDV29780.1"/>
    <property type="molecule type" value="Transcribed_RNA"/>
</dbReference>
<dbReference type="GO" id="GO:0004438">
    <property type="term" value="F:phosphatidylinositol-3-phosphate phosphatase activity"/>
    <property type="evidence" value="ECO:0007669"/>
    <property type="project" value="InterPro"/>
</dbReference>
<evidence type="ECO:0000256" key="1">
    <source>
        <dbReference type="SAM" id="MobiDB-lite"/>
    </source>
</evidence>
<dbReference type="PROSITE" id="PS00383">
    <property type="entry name" value="TYR_PHOSPHATASE_1"/>
    <property type="match status" value="1"/>
</dbReference>
<organism evidence="3">
    <name type="scientific">Arcella intermedia</name>
    <dbReference type="NCBI Taxonomy" id="1963864"/>
    <lineage>
        <taxon>Eukaryota</taxon>
        <taxon>Amoebozoa</taxon>
        <taxon>Tubulinea</taxon>
        <taxon>Elardia</taxon>
        <taxon>Arcellinida</taxon>
        <taxon>Sphaerothecina</taxon>
        <taxon>Arcellidae</taxon>
        <taxon>Arcella</taxon>
    </lineage>
</organism>
<dbReference type="Gene3D" id="3.90.190.10">
    <property type="entry name" value="Protein tyrosine phosphatase superfamily"/>
    <property type="match status" value="1"/>
</dbReference>
<evidence type="ECO:0000313" key="3">
    <source>
        <dbReference type="EMBL" id="NDV29780.1"/>
    </source>
</evidence>
<dbReference type="PANTHER" id="PTHR13524">
    <property type="entry name" value="MYOTUBULARIN-RELATED"/>
    <property type="match status" value="1"/>
</dbReference>
<reference evidence="3" key="1">
    <citation type="journal article" date="2020" name="J. Eukaryot. Microbiol.">
        <title>De novo Sequencing, Assembly and Annotation of the Transcriptome for the Free-Living Testate Amoeba Arcella intermedia.</title>
        <authorList>
            <person name="Ribeiro G.M."/>
            <person name="Porfirio-Sousa A.L."/>
            <person name="Maurer-Alcala X.X."/>
            <person name="Katz L.A."/>
            <person name="Lahr D.J.G."/>
        </authorList>
    </citation>
    <scope>NUCLEOTIDE SEQUENCE</scope>
</reference>
<dbReference type="PROSITE" id="PS50056">
    <property type="entry name" value="TYR_PHOSPHATASE_2"/>
    <property type="match status" value="1"/>
</dbReference>
<feature type="region of interest" description="Disordered" evidence="1">
    <location>
        <begin position="486"/>
        <end position="660"/>
    </location>
</feature>
<dbReference type="AlphaFoldDB" id="A0A6B2KYF4"/>
<feature type="region of interest" description="Disordered" evidence="1">
    <location>
        <begin position="309"/>
        <end position="358"/>
    </location>
</feature>
<feature type="compositionally biased region" description="Polar residues" evidence="1">
    <location>
        <begin position="513"/>
        <end position="536"/>
    </location>
</feature>
<dbReference type="PANTHER" id="PTHR13524:SF2">
    <property type="entry name" value="MYOTUBULARIN-RELATED PROTEIN 14"/>
    <property type="match status" value="1"/>
</dbReference>